<gene>
    <name evidence="4" type="ORF">ACFSDX_16235</name>
</gene>
<reference evidence="5" key="1">
    <citation type="journal article" date="2019" name="Int. J. Syst. Evol. Microbiol.">
        <title>The Global Catalogue of Microorganisms (GCM) 10K type strain sequencing project: providing services to taxonomists for standard genome sequencing and annotation.</title>
        <authorList>
            <consortium name="The Broad Institute Genomics Platform"/>
            <consortium name="The Broad Institute Genome Sequencing Center for Infectious Disease"/>
            <person name="Wu L."/>
            <person name="Ma J."/>
        </authorList>
    </citation>
    <scope>NUCLEOTIDE SEQUENCE [LARGE SCALE GENOMIC DNA]</scope>
    <source>
        <strain evidence="5">CGMCC 1.15795</strain>
    </source>
</reference>
<keyword evidence="5" id="KW-1185">Reference proteome</keyword>
<evidence type="ECO:0000256" key="1">
    <source>
        <dbReference type="ARBA" id="ARBA00001933"/>
    </source>
</evidence>
<accession>A0ABW4QWX9</accession>
<dbReference type="Gene3D" id="3.20.20.10">
    <property type="entry name" value="Alanine racemase"/>
    <property type="match status" value="1"/>
</dbReference>
<dbReference type="Proteomes" id="UP001597197">
    <property type="component" value="Unassembled WGS sequence"/>
</dbReference>
<dbReference type="InterPro" id="IPR022644">
    <property type="entry name" value="De-COase2_N"/>
</dbReference>
<name>A0ABW4QWX9_9BACT</name>
<dbReference type="EMBL" id="JBHUFD010000005">
    <property type="protein sequence ID" value="MFD1873995.1"/>
    <property type="molecule type" value="Genomic_DNA"/>
</dbReference>
<comment type="caution">
    <text evidence="4">The sequence shown here is derived from an EMBL/GenBank/DDBJ whole genome shotgun (WGS) entry which is preliminary data.</text>
</comment>
<sequence>MKLPYERPTLRKLTVGPLSKVGPRASARPVAELEGVPVPELLARFGSPLFVLSERQLRRSYQAVARAFSTRYPQVQLAWSYKTNYLNAVCRVFHQEGAWAEVVSGMELEKALRNGVPGPQILFNGPGKSRADLLRAAEIDAVVHLDNFDELHLLLGVTAGRPQRPRVAIRVNLDAGLYPQWDRFGFNLENGQAWQALGQVAAAAGRLELVGLHCHLGTFIMQPAAYGVAATKLAALALRCQHELRLPVRYLDLGGGFPSANTLKGSFLPGPDAVPDLDEYAAAVSEALLGAGFRPEALPLLVLEAGRALVDEAGYLLGTVLATKRLPDGRRATVLDFGVNLLFTSYWYDHHISPVGNFSEQTEPTVLYGPLCMNIDVVRESIVLPLLAAGDQVVVHRVGAYNLSQWQQFITLRPNVVLLDLQGQAHVIREAETLEYVQQLERVPGHLSTEHNG</sequence>
<dbReference type="Pfam" id="PF02784">
    <property type="entry name" value="Orn_Arg_deC_N"/>
    <property type="match status" value="1"/>
</dbReference>
<dbReference type="InterPro" id="IPR029066">
    <property type="entry name" value="PLP-binding_barrel"/>
</dbReference>
<organism evidence="4 5">
    <name type="scientific">Hymenobacter bucti</name>
    <dbReference type="NCBI Taxonomy" id="1844114"/>
    <lineage>
        <taxon>Bacteria</taxon>
        <taxon>Pseudomonadati</taxon>
        <taxon>Bacteroidota</taxon>
        <taxon>Cytophagia</taxon>
        <taxon>Cytophagales</taxon>
        <taxon>Hymenobacteraceae</taxon>
        <taxon>Hymenobacter</taxon>
    </lineage>
</organism>
<proteinExistence type="predicted"/>
<dbReference type="SUPFAM" id="SSF50621">
    <property type="entry name" value="Alanine racemase C-terminal domain-like"/>
    <property type="match status" value="1"/>
</dbReference>
<dbReference type="CDD" id="cd06841">
    <property type="entry name" value="PLPDE_III_MccE_like"/>
    <property type="match status" value="1"/>
</dbReference>
<evidence type="ECO:0000259" key="3">
    <source>
        <dbReference type="Pfam" id="PF02784"/>
    </source>
</evidence>
<keyword evidence="2" id="KW-0663">Pyridoxal phosphate</keyword>
<feature type="domain" description="Orn/DAP/Arg decarboxylase 2 N-terminal" evidence="3">
    <location>
        <begin position="64"/>
        <end position="310"/>
    </location>
</feature>
<dbReference type="PANTHER" id="PTHR43727">
    <property type="entry name" value="DIAMINOPIMELATE DECARBOXYLASE"/>
    <property type="match status" value="1"/>
</dbReference>
<protein>
    <submittedName>
        <fullName evidence="4">Diaminopimelate decarboxylase</fullName>
    </submittedName>
</protein>
<comment type="cofactor">
    <cofactor evidence="1">
        <name>pyridoxal 5'-phosphate</name>
        <dbReference type="ChEBI" id="CHEBI:597326"/>
    </cofactor>
</comment>
<evidence type="ECO:0000313" key="5">
    <source>
        <dbReference type="Proteomes" id="UP001597197"/>
    </source>
</evidence>
<dbReference type="InterPro" id="IPR009006">
    <property type="entry name" value="Ala_racemase/Decarboxylase_C"/>
</dbReference>
<evidence type="ECO:0000313" key="4">
    <source>
        <dbReference type="EMBL" id="MFD1873995.1"/>
    </source>
</evidence>
<dbReference type="RefSeq" id="WP_382315372.1">
    <property type="nucleotide sequence ID" value="NZ_JBHUFD010000005.1"/>
</dbReference>
<dbReference type="Gene3D" id="2.40.37.10">
    <property type="entry name" value="Lyase, Ornithine Decarboxylase, Chain A, domain 1"/>
    <property type="match status" value="1"/>
</dbReference>
<evidence type="ECO:0000256" key="2">
    <source>
        <dbReference type="ARBA" id="ARBA00022898"/>
    </source>
</evidence>
<dbReference type="SUPFAM" id="SSF51419">
    <property type="entry name" value="PLP-binding barrel"/>
    <property type="match status" value="1"/>
</dbReference>
<dbReference type="PANTHER" id="PTHR43727:SF2">
    <property type="entry name" value="GROUP IV DECARBOXYLASE"/>
    <property type="match status" value="1"/>
</dbReference>